<feature type="compositionally biased region" description="Pro residues" evidence="1">
    <location>
        <begin position="23"/>
        <end position="37"/>
    </location>
</feature>
<comment type="caution">
    <text evidence="3">The sequence shown here is derived from an EMBL/GenBank/DDBJ whole genome shotgun (WGS) entry which is preliminary data.</text>
</comment>
<reference evidence="3" key="2">
    <citation type="submission" date="2023-05" db="EMBL/GenBank/DDBJ databases">
        <authorList>
            <consortium name="Lawrence Berkeley National Laboratory"/>
            <person name="Steindorff A."/>
            <person name="Hensen N."/>
            <person name="Bonometti L."/>
            <person name="Westerberg I."/>
            <person name="Brannstrom I.O."/>
            <person name="Guillou S."/>
            <person name="Cros-Aarteil S."/>
            <person name="Calhoun S."/>
            <person name="Haridas S."/>
            <person name="Kuo A."/>
            <person name="Mondo S."/>
            <person name="Pangilinan J."/>
            <person name="Riley R."/>
            <person name="Labutti K."/>
            <person name="Andreopoulos B."/>
            <person name="Lipzen A."/>
            <person name="Chen C."/>
            <person name="Yanf M."/>
            <person name="Daum C."/>
            <person name="Ng V."/>
            <person name="Clum A."/>
            <person name="Ohm R."/>
            <person name="Martin F."/>
            <person name="Silar P."/>
            <person name="Natvig D."/>
            <person name="Lalanne C."/>
            <person name="Gautier V."/>
            <person name="Ament-Velasquez S.L."/>
            <person name="Kruys A."/>
            <person name="Hutchinson M.I."/>
            <person name="Powell A.J."/>
            <person name="Barry K."/>
            <person name="Miller A.N."/>
            <person name="Grigoriev I.V."/>
            <person name="Debuchy R."/>
            <person name="Gladieux P."/>
            <person name="Thoren M.H."/>
            <person name="Johannesson H."/>
        </authorList>
    </citation>
    <scope>NUCLEOTIDE SEQUENCE</scope>
    <source>
        <strain evidence="3">CBS 141.50</strain>
    </source>
</reference>
<name>A0AAN6V2B3_9PEZI</name>
<reference evidence="3" key="1">
    <citation type="journal article" date="2023" name="Mol. Phylogenet. Evol.">
        <title>Genome-scale phylogeny and comparative genomics of the fungal order Sordariales.</title>
        <authorList>
            <person name="Hensen N."/>
            <person name="Bonometti L."/>
            <person name="Westerberg I."/>
            <person name="Brannstrom I.O."/>
            <person name="Guillou S."/>
            <person name="Cros-Aarteil S."/>
            <person name="Calhoun S."/>
            <person name="Haridas S."/>
            <person name="Kuo A."/>
            <person name="Mondo S."/>
            <person name="Pangilinan J."/>
            <person name="Riley R."/>
            <person name="LaButti K."/>
            <person name="Andreopoulos B."/>
            <person name="Lipzen A."/>
            <person name="Chen C."/>
            <person name="Yan M."/>
            <person name="Daum C."/>
            <person name="Ng V."/>
            <person name="Clum A."/>
            <person name="Steindorff A."/>
            <person name="Ohm R.A."/>
            <person name="Martin F."/>
            <person name="Silar P."/>
            <person name="Natvig D.O."/>
            <person name="Lalanne C."/>
            <person name="Gautier V."/>
            <person name="Ament-Velasquez S.L."/>
            <person name="Kruys A."/>
            <person name="Hutchinson M.I."/>
            <person name="Powell A.J."/>
            <person name="Barry K."/>
            <person name="Miller A.N."/>
            <person name="Grigoriev I.V."/>
            <person name="Debuchy R."/>
            <person name="Gladieux P."/>
            <person name="Hiltunen Thoren M."/>
            <person name="Johannesson H."/>
        </authorList>
    </citation>
    <scope>NUCLEOTIDE SEQUENCE</scope>
    <source>
        <strain evidence="3">CBS 141.50</strain>
    </source>
</reference>
<accession>A0AAN6V2B3</accession>
<organism evidence="3 4">
    <name type="scientific">Dichotomopilus funicola</name>
    <dbReference type="NCBI Taxonomy" id="1934379"/>
    <lineage>
        <taxon>Eukaryota</taxon>
        <taxon>Fungi</taxon>
        <taxon>Dikarya</taxon>
        <taxon>Ascomycota</taxon>
        <taxon>Pezizomycotina</taxon>
        <taxon>Sordariomycetes</taxon>
        <taxon>Sordariomycetidae</taxon>
        <taxon>Sordariales</taxon>
        <taxon>Chaetomiaceae</taxon>
        <taxon>Dichotomopilus</taxon>
    </lineage>
</organism>
<feature type="transmembrane region" description="Helical" evidence="2">
    <location>
        <begin position="60"/>
        <end position="82"/>
    </location>
</feature>
<protein>
    <submittedName>
        <fullName evidence="3">Uncharacterized protein</fullName>
    </submittedName>
</protein>
<dbReference type="AlphaFoldDB" id="A0AAN6V2B3"/>
<evidence type="ECO:0000313" key="3">
    <source>
        <dbReference type="EMBL" id="KAK4143552.1"/>
    </source>
</evidence>
<dbReference type="EMBL" id="MU853585">
    <property type="protein sequence ID" value="KAK4143552.1"/>
    <property type="molecule type" value="Genomic_DNA"/>
</dbReference>
<keyword evidence="2" id="KW-0472">Membrane</keyword>
<evidence type="ECO:0000313" key="4">
    <source>
        <dbReference type="Proteomes" id="UP001302676"/>
    </source>
</evidence>
<evidence type="ECO:0000256" key="1">
    <source>
        <dbReference type="SAM" id="MobiDB-lite"/>
    </source>
</evidence>
<gene>
    <name evidence="3" type="ORF">C8A04DRAFT_28747</name>
</gene>
<keyword evidence="2" id="KW-1133">Transmembrane helix</keyword>
<sequence length="200" mass="21875">MAQETLAEKMATYAARRAARGLPPKPFPGFPGGPLPAAPASSSSPAPAIPPRPFHRTRTAILAMVCGAVIFTGSIYGAGLKLQREWKTEKKKIIEAPVEDKVAILETQKVDRLRQRVEVQKKLARLRARMAYNAVKAAEAADAIEYGEDEDEETRKKRKEAVIAKAKAAAVAAGNGEMKGEFSWEDRKLKKTGMFINWAS</sequence>
<keyword evidence="4" id="KW-1185">Reference proteome</keyword>
<dbReference type="RefSeq" id="XP_062636923.1">
    <property type="nucleotide sequence ID" value="XM_062780763.1"/>
</dbReference>
<proteinExistence type="predicted"/>
<dbReference type="GeneID" id="87817376"/>
<keyword evidence="2" id="KW-0812">Transmembrane</keyword>
<evidence type="ECO:0000256" key="2">
    <source>
        <dbReference type="SAM" id="Phobius"/>
    </source>
</evidence>
<dbReference type="Proteomes" id="UP001302676">
    <property type="component" value="Unassembled WGS sequence"/>
</dbReference>
<feature type="region of interest" description="Disordered" evidence="1">
    <location>
        <begin position="20"/>
        <end position="52"/>
    </location>
</feature>